<reference evidence="1 2" key="1">
    <citation type="submission" date="2024-01" db="EMBL/GenBank/DDBJ databases">
        <title>A telomere-to-telomere, gap-free genome of sweet tea (Lithocarpus litseifolius).</title>
        <authorList>
            <person name="Zhou J."/>
        </authorList>
    </citation>
    <scope>NUCLEOTIDE SEQUENCE [LARGE SCALE GENOMIC DNA]</scope>
    <source>
        <strain evidence="1">Zhou-2022a</strain>
        <tissue evidence="1">Leaf</tissue>
    </source>
</reference>
<proteinExistence type="predicted"/>
<gene>
    <name evidence="1" type="ORF">SO802_012145</name>
</gene>
<sequence>MVVTETKLSGARANEIIETLPFDGAVVTNTIGFRRYLVDVEIRHGSSGCLGNHRTGNPCYYPEANVTHLAKVNSDHCPLLLNLNPNMGSASNRPFKFQSIWLSHNDFPTIVREAWIGKEADLAGAITGFMVKAQRWNKEVFGNVFNRKKQIMARSMGTQRALANNPNNFLLKLQDQLFEEYNLILQLEEEIWAMKSKSNVTIFRERNTKYFHMSTLARRSKNRITSVQSNEDEWIHEVEEVKEVFISSFKKLYQTEQCCCPLNHQRNSGWCVKLNSKEANNIAHIPSDEEIWNALKSMKPYKALGSDGLHAGFFLRFWLVVGESVKKEVRGSFVNQKVPNYLN</sequence>
<keyword evidence="2" id="KW-1185">Reference proteome</keyword>
<organism evidence="1 2">
    <name type="scientific">Lithocarpus litseifolius</name>
    <dbReference type="NCBI Taxonomy" id="425828"/>
    <lineage>
        <taxon>Eukaryota</taxon>
        <taxon>Viridiplantae</taxon>
        <taxon>Streptophyta</taxon>
        <taxon>Embryophyta</taxon>
        <taxon>Tracheophyta</taxon>
        <taxon>Spermatophyta</taxon>
        <taxon>Magnoliopsida</taxon>
        <taxon>eudicotyledons</taxon>
        <taxon>Gunneridae</taxon>
        <taxon>Pentapetalae</taxon>
        <taxon>rosids</taxon>
        <taxon>fabids</taxon>
        <taxon>Fagales</taxon>
        <taxon>Fagaceae</taxon>
        <taxon>Lithocarpus</taxon>
    </lineage>
</organism>
<protein>
    <recommendedName>
        <fullName evidence="3">Reverse transcriptase</fullName>
    </recommendedName>
</protein>
<dbReference type="EMBL" id="JAZDWU010000004">
    <property type="protein sequence ID" value="KAL0004584.1"/>
    <property type="molecule type" value="Genomic_DNA"/>
</dbReference>
<dbReference type="PANTHER" id="PTHR33710:SF71">
    <property type="entry name" value="ENDONUCLEASE_EXONUCLEASE_PHOSPHATASE DOMAIN-CONTAINING PROTEIN"/>
    <property type="match status" value="1"/>
</dbReference>
<name>A0AAW2D4K6_9ROSI</name>
<evidence type="ECO:0008006" key="3">
    <source>
        <dbReference type="Google" id="ProtNLM"/>
    </source>
</evidence>
<evidence type="ECO:0000313" key="2">
    <source>
        <dbReference type="Proteomes" id="UP001459277"/>
    </source>
</evidence>
<evidence type="ECO:0000313" key="1">
    <source>
        <dbReference type="EMBL" id="KAL0004584.1"/>
    </source>
</evidence>
<accession>A0AAW2D4K6</accession>
<dbReference type="AlphaFoldDB" id="A0AAW2D4K6"/>
<dbReference type="Proteomes" id="UP001459277">
    <property type="component" value="Unassembled WGS sequence"/>
</dbReference>
<comment type="caution">
    <text evidence="1">The sequence shown here is derived from an EMBL/GenBank/DDBJ whole genome shotgun (WGS) entry which is preliminary data.</text>
</comment>
<dbReference type="PANTHER" id="PTHR33710">
    <property type="entry name" value="BNAC02G09200D PROTEIN"/>
    <property type="match status" value="1"/>
</dbReference>